<gene>
    <name evidence="3" type="ORF">F0562_025163</name>
</gene>
<dbReference type="OrthoDB" id="1107767at2759"/>
<evidence type="ECO:0000313" key="3">
    <source>
        <dbReference type="EMBL" id="KAA8541230.1"/>
    </source>
</evidence>
<dbReference type="Pfam" id="PF05678">
    <property type="entry name" value="VQ"/>
    <property type="match status" value="1"/>
</dbReference>
<feature type="compositionally biased region" description="Low complexity" evidence="1">
    <location>
        <begin position="36"/>
        <end position="50"/>
    </location>
</feature>
<dbReference type="PANTHER" id="PTHR33143">
    <property type="entry name" value="F16F4.1 PROTEIN-RELATED"/>
    <property type="match status" value="1"/>
</dbReference>
<evidence type="ECO:0000259" key="2">
    <source>
        <dbReference type="Pfam" id="PF05678"/>
    </source>
</evidence>
<sequence>MSPTQFHEQRHAKREINGLCPSPLKINKDSHFIKKPSPSSSSSSTSSFANGVAGVATTTTTKPQQRHPVIIYTHSPKIIHTHPRDFMALVQKLTGLSRSDDDVPQPKSEPGNDTPEEENKNPKTVSNDDNDSTSVVTDENCGSVGDAQEKLYLIFHVGRHERVS</sequence>
<reference evidence="3 4" key="1">
    <citation type="submission" date="2019-09" db="EMBL/GenBank/DDBJ databases">
        <title>A chromosome-level genome assembly of the Chinese tupelo Nyssa sinensis.</title>
        <authorList>
            <person name="Yang X."/>
            <person name="Kang M."/>
            <person name="Yang Y."/>
            <person name="Xiong H."/>
            <person name="Wang M."/>
            <person name="Zhang Z."/>
            <person name="Wang Z."/>
            <person name="Wu H."/>
            <person name="Ma T."/>
            <person name="Liu J."/>
            <person name="Xi Z."/>
        </authorList>
    </citation>
    <scope>NUCLEOTIDE SEQUENCE [LARGE SCALE GENOMIC DNA]</scope>
    <source>
        <strain evidence="3">J267</strain>
        <tissue evidence="3">Leaf</tissue>
    </source>
</reference>
<dbReference type="EMBL" id="CM018036">
    <property type="protein sequence ID" value="KAA8541230.1"/>
    <property type="molecule type" value="Genomic_DNA"/>
</dbReference>
<dbReference type="InterPro" id="IPR008889">
    <property type="entry name" value="VQ"/>
</dbReference>
<feature type="compositionally biased region" description="Polar residues" evidence="1">
    <location>
        <begin position="122"/>
        <end position="137"/>
    </location>
</feature>
<dbReference type="GO" id="GO:0005634">
    <property type="term" value="C:nucleus"/>
    <property type="evidence" value="ECO:0007669"/>
    <property type="project" value="TreeGrafter"/>
</dbReference>
<protein>
    <recommendedName>
        <fullName evidence="2">VQ domain-containing protein</fullName>
    </recommendedName>
</protein>
<keyword evidence="4" id="KW-1185">Reference proteome</keyword>
<dbReference type="AlphaFoldDB" id="A0A5J5BG18"/>
<dbReference type="InterPro" id="IPR039607">
    <property type="entry name" value="VQ_8/17/18/20/21/25"/>
</dbReference>
<name>A0A5J5BG18_9ASTE</name>
<dbReference type="Proteomes" id="UP000325577">
    <property type="component" value="Linkage Group LG13"/>
</dbReference>
<evidence type="ECO:0000256" key="1">
    <source>
        <dbReference type="SAM" id="MobiDB-lite"/>
    </source>
</evidence>
<proteinExistence type="predicted"/>
<feature type="region of interest" description="Disordered" evidence="1">
    <location>
        <begin position="1"/>
        <end position="50"/>
    </location>
</feature>
<feature type="domain" description="VQ" evidence="2">
    <location>
        <begin position="73"/>
        <end position="97"/>
    </location>
</feature>
<feature type="region of interest" description="Disordered" evidence="1">
    <location>
        <begin position="90"/>
        <end position="142"/>
    </location>
</feature>
<accession>A0A5J5BG18</accession>
<organism evidence="3 4">
    <name type="scientific">Nyssa sinensis</name>
    <dbReference type="NCBI Taxonomy" id="561372"/>
    <lineage>
        <taxon>Eukaryota</taxon>
        <taxon>Viridiplantae</taxon>
        <taxon>Streptophyta</taxon>
        <taxon>Embryophyta</taxon>
        <taxon>Tracheophyta</taxon>
        <taxon>Spermatophyta</taxon>
        <taxon>Magnoliopsida</taxon>
        <taxon>eudicotyledons</taxon>
        <taxon>Gunneridae</taxon>
        <taxon>Pentapetalae</taxon>
        <taxon>asterids</taxon>
        <taxon>Cornales</taxon>
        <taxon>Nyssaceae</taxon>
        <taxon>Nyssa</taxon>
    </lineage>
</organism>
<evidence type="ECO:0000313" key="4">
    <source>
        <dbReference type="Proteomes" id="UP000325577"/>
    </source>
</evidence>
<dbReference type="PANTHER" id="PTHR33143:SF4">
    <property type="entry name" value="VQ DOMAIN-CONTAINING PROTEIN"/>
    <property type="match status" value="1"/>
</dbReference>